<sequence length="100" mass="11548">MLHYKIAEIAWIITTAALYALYITPTTHTVTILWRLPWCSVKRVRLSFITGPSLVQTLLHTLPGTVMDTTTADTHHNRVVPYCHSCNHIIFPIIFFWLNE</sequence>
<proteinExistence type="predicted"/>
<organism evidence="1">
    <name type="scientific">Lygus hesperus</name>
    <name type="common">Western plant bug</name>
    <dbReference type="NCBI Taxonomy" id="30085"/>
    <lineage>
        <taxon>Eukaryota</taxon>
        <taxon>Metazoa</taxon>
        <taxon>Ecdysozoa</taxon>
        <taxon>Arthropoda</taxon>
        <taxon>Hexapoda</taxon>
        <taxon>Insecta</taxon>
        <taxon>Pterygota</taxon>
        <taxon>Neoptera</taxon>
        <taxon>Paraneoptera</taxon>
        <taxon>Hemiptera</taxon>
        <taxon>Heteroptera</taxon>
        <taxon>Panheteroptera</taxon>
        <taxon>Cimicomorpha</taxon>
        <taxon>Miridae</taxon>
        <taxon>Mirini</taxon>
        <taxon>Lygus</taxon>
    </lineage>
</organism>
<evidence type="ECO:0000313" key="1">
    <source>
        <dbReference type="EMBL" id="JAG02748.1"/>
    </source>
</evidence>
<name>A0A0A9W8C2_LYGHE</name>
<protein>
    <submittedName>
        <fullName evidence="1">Uncharacterized protein</fullName>
    </submittedName>
</protein>
<reference evidence="1" key="1">
    <citation type="journal article" date="2014" name="PLoS ONE">
        <title>Transcriptome-Based Identification of ABC Transporters in the Western Tarnished Plant Bug Lygus hesperus.</title>
        <authorList>
            <person name="Hull J.J."/>
            <person name="Chaney K."/>
            <person name="Geib S.M."/>
            <person name="Fabrick J.A."/>
            <person name="Brent C.S."/>
            <person name="Walsh D."/>
            <person name="Lavine L.C."/>
        </authorList>
    </citation>
    <scope>NUCLEOTIDE SEQUENCE</scope>
</reference>
<dbReference type="EMBL" id="GBHO01040856">
    <property type="protein sequence ID" value="JAG02748.1"/>
    <property type="molecule type" value="Transcribed_RNA"/>
</dbReference>
<accession>A0A0A9W8C2</accession>
<gene>
    <name evidence="1" type="ORF">CM83_1718</name>
</gene>
<reference evidence="1" key="2">
    <citation type="submission" date="2014-07" db="EMBL/GenBank/DDBJ databases">
        <authorList>
            <person name="Hull J."/>
        </authorList>
    </citation>
    <scope>NUCLEOTIDE SEQUENCE</scope>
</reference>
<dbReference type="AlphaFoldDB" id="A0A0A9W8C2"/>